<feature type="domain" description="Cadherin" evidence="15">
    <location>
        <begin position="216"/>
        <end position="334"/>
    </location>
</feature>
<dbReference type="FunFam" id="2.60.40.60:FF:000002">
    <property type="entry name" value="Protocadherin alpha 2"/>
    <property type="match status" value="1"/>
</dbReference>
<dbReference type="GO" id="GO:0005509">
    <property type="term" value="F:calcium ion binding"/>
    <property type="evidence" value="ECO:0007669"/>
    <property type="project" value="UniProtKB-UniRule"/>
</dbReference>
<evidence type="ECO:0000256" key="11">
    <source>
        <dbReference type="PROSITE-ProRule" id="PRU00043"/>
    </source>
</evidence>
<dbReference type="CDD" id="cd11304">
    <property type="entry name" value="Cadherin_repeat"/>
    <property type="match status" value="5"/>
</dbReference>
<evidence type="ECO:0000256" key="12">
    <source>
        <dbReference type="SAM" id="MobiDB-lite"/>
    </source>
</evidence>
<feature type="region of interest" description="Disordered" evidence="12">
    <location>
        <begin position="1067"/>
        <end position="1187"/>
    </location>
</feature>
<feature type="compositionally biased region" description="Acidic residues" evidence="12">
    <location>
        <begin position="262"/>
        <end position="273"/>
    </location>
</feature>
<protein>
    <submittedName>
        <fullName evidence="16">Protocadherin-b</fullName>
    </submittedName>
</protein>
<feature type="domain" description="Cadherin" evidence="15">
    <location>
        <begin position="35"/>
        <end position="189"/>
    </location>
</feature>
<feature type="compositionally biased region" description="Basic residues" evidence="12">
    <location>
        <begin position="1127"/>
        <end position="1139"/>
    </location>
</feature>
<dbReference type="InterPro" id="IPR020894">
    <property type="entry name" value="Cadherin_CS"/>
</dbReference>
<dbReference type="GO" id="GO:0007156">
    <property type="term" value="P:homophilic cell adhesion via plasma membrane adhesion molecules"/>
    <property type="evidence" value="ECO:0007669"/>
    <property type="project" value="InterPro"/>
</dbReference>
<keyword evidence="10" id="KW-0325">Glycoprotein</keyword>
<dbReference type="PANTHER" id="PTHR24028">
    <property type="entry name" value="CADHERIN-87A"/>
    <property type="match status" value="1"/>
</dbReference>
<feature type="region of interest" description="Disordered" evidence="12">
    <location>
        <begin position="1238"/>
        <end position="1278"/>
    </location>
</feature>
<evidence type="ECO:0000256" key="8">
    <source>
        <dbReference type="ARBA" id="ARBA00022989"/>
    </source>
</evidence>
<evidence type="ECO:0000313" key="16">
    <source>
        <dbReference type="EMBL" id="ALM55024.1"/>
    </source>
</evidence>
<feature type="signal peptide" evidence="14">
    <location>
        <begin position="1"/>
        <end position="34"/>
    </location>
</feature>
<evidence type="ECO:0000259" key="15">
    <source>
        <dbReference type="PROSITE" id="PS50268"/>
    </source>
</evidence>
<evidence type="ECO:0000256" key="1">
    <source>
        <dbReference type="ARBA" id="ARBA00004251"/>
    </source>
</evidence>
<dbReference type="FunFam" id="2.60.40.60:FF:000001">
    <property type="entry name" value="Protocadherin alpha 2"/>
    <property type="match status" value="1"/>
</dbReference>
<feature type="transmembrane region" description="Helical" evidence="13">
    <location>
        <begin position="806"/>
        <end position="830"/>
    </location>
</feature>
<evidence type="ECO:0000256" key="10">
    <source>
        <dbReference type="ARBA" id="ARBA00023180"/>
    </source>
</evidence>
<evidence type="ECO:0000256" key="5">
    <source>
        <dbReference type="ARBA" id="ARBA00022737"/>
    </source>
</evidence>
<comment type="subcellular location">
    <subcellularLocation>
        <location evidence="1">Cell membrane</location>
        <topology evidence="1">Single-pass type I membrane protein</topology>
    </subcellularLocation>
</comment>
<evidence type="ECO:0000256" key="2">
    <source>
        <dbReference type="ARBA" id="ARBA00022475"/>
    </source>
</evidence>
<feature type="chain" id="PRO_5006591219" evidence="14">
    <location>
        <begin position="35"/>
        <end position="1310"/>
    </location>
</feature>
<feature type="compositionally biased region" description="Basic and acidic residues" evidence="12">
    <location>
        <begin position="1015"/>
        <end position="1026"/>
    </location>
</feature>
<dbReference type="GO" id="GO:0005886">
    <property type="term" value="C:plasma membrane"/>
    <property type="evidence" value="ECO:0007669"/>
    <property type="project" value="UniProtKB-SubCell"/>
</dbReference>
<sequence length="1310" mass="136496">MTDFSFSTPGRAMAAARGLRLVSLCLATLLCCHASPTELRLQVPEEQPPGSVLGSLAQALGLTPRELRDRGFRLLPPPPSPPGPGGAASSSPRLLVRLREATGELVSLGRLDREALCPAAAAQVAPPPPAPASLFGGAAVAAVGGPVASGREEPAACSVVLDAVLERPRRSAVRVVLDILDVNDNAPRFDAGSRRDDGDDGDDGDGEEEEGGCARVAVSESARPGTRFALPAAHDADAGPNARLRYALNASDAFYLRVSRGDDDDGDDDDGGDGDSGGGGGGFPELVLRRPLDRERQAEHRLRLTATDGGSPARVGVCGVVVRVLDANDNAPAFERPHYRVEVREGAPLGTEVARVRAIDPDEGTNGRVAYALSRHAGERARRLFSIEPLSGVVRLAAPLDRERRAVEELYVEARDMGPDGVAAHCKVTVAVLDDNDNAPEIFVSAPTDGGGAGAGAGAPSSPDVAVVTVGESRPPGSFVAFVRVADGDAGDNGRVECVLRGAGPFALRPSFENGFALVTSDALDRERAGRFNVTVVARDAGRPPLESSKEITVIVADENDNAPRFGAPSYRASLSENNAANAPILAVSARDPDEGENGRVSYSIGAGEAGGLPAAALVSVDERSGEVRALRPFDHERLQSLSFEVVARDHGSPALSATATVAVDVLDRNDNAPAVSRPRLRRGNATVYALWSTPAEAQLARIQAVDEDPGDNGKLAFRLLRGNDGGLFRLDGDTGELATTRDFAEGDRASHELLVEVRDHGKPSLSSLATIHVVLTDIIPAHYHRDGGDDGDDDDDGGLFMGLPLILIVALAAVCSVLLITMVVVAVVCKRENKEMRTYNCRAAETTYCRKPEKNGGGGEAERGLPSSSEPGGVGAPPPDVMLGLGAPMPPGVMLGLGARASLERLSRLLAETSGGRGGGSQVDIAREHAWMADETESLPACYPALGGAARGSMRTFRCWDEATSAAAAAAGAAARYGSPVRDTLMPSNEHRLKFPTDAFRRVCTEADGISGKDSGRGSDPRDSDPGDADSDAEGAAAGIRAAAEMPPPPPPPPVTAADGAAGGRRVALGAGPLCSSRPLRPDLARRKATTPTWELMPHRDARCLCPTPTPPSASAAATPGGSPAQRRRHHHNHHHHGHAAEADGGRRRRMAISHQDVSASNPRHNNNYHNNNNYYQQQQPQDDELPIPRHHATARYHHVKRANSGPQRRSLVNPAVPEMSRFIGECMQAYSSGTLADGTGKALASRRTSSSSSSSSSSDEEGGGGGEGDGRGGRSVRFHRCGVAAGADGARGAAGGGPACGARDALAL</sequence>
<keyword evidence="3 13" id="KW-0812">Transmembrane</keyword>
<keyword evidence="5" id="KW-0677">Repeat</keyword>
<dbReference type="InterPro" id="IPR015919">
    <property type="entry name" value="Cadherin-like_sf"/>
</dbReference>
<feature type="domain" description="Cadherin" evidence="15">
    <location>
        <begin position="462"/>
        <end position="566"/>
    </location>
</feature>
<dbReference type="FunFam" id="2.60.40.60:FF:000003">
    <property type="entry name" value="Protocadherin alpha 2"/>
    <property type="match status" value="1"/>
</dbReference>
<feature type="domain" description="Cadherin" evidence="15">
    <location>
        <begin position="700"/>
        <end position="779"/>
    </location>
</feature>
<feature type="region of interest" description="Disordered" evidence="12">
    <location>
        <begin position="1008"/>
        <end position="1037"/>
    </location>
</feature>
<evidence type="ECO:0000256" key="13">
    <source>
        <dbReference type="SAM" id="Phobius"/>
    </source>
</evidence>
<feature type="compositionally biased region" description="Low complexity" evidence="12">
    <location>
        <begin position="1247"/>
        <end position="1259"/>
    </location>
</feature>
<dbReference type="SUPFAM" id="SSF49313">
    <property type="entry name" value="Cadherin-like"/>
    <property type="match status" value="5"/>
</dbReference>
<reference evidence="16" key="1">
    <citation type="journal article" date="2016" name="Mol. Biol. Evol.">
        <title>Cyclostomes Lack Clustered Protocadherins.</title>
        <authorList>
            <person name="Ravi V."/>
            <person name="Yu W.P."/>
            <person name="Pillai N.E."/>
            <person name="Lian M.M."/>
            <person name="Tay B.H."/>
            <person name="Tohari S."/>
            <person name="Brenner S."/>
            <person name="Venkatesh B."/>
        </authorList>
    </citation>
    <scope>NUCLEOTIDE SEQUENCE</scope>
</reference>
<keyword evidence="9 13" id="KW-0472">Membrane</keyword>
<keyword evidence="7" id="KW-0130">Cell adhesion</keyword>
<dbReference type="InterPro" id="IPR002126">
    <property type="entry name" value="Cadherin-like_dom"/>
</dbReference>
<dbReference type="FunFam" id="2.60.40.60:FF:000004">
    <property type="entry name" value="Protocadherin 1 gamma 2"/>
    <property type="match status" value="1"/>
</dbReference>
<name>A0A0S1VVP1_LETCA</name>
<evidence type="ECO:0000256" key="9">
    <source>
        <dbReference type="ARBA" id="ARBA00023136"/>
    </source>
</evidence>
<feature type="compositionally biased region" description="Low complexity" evidence="12">
    <location>
        <begin position="1166"/>
        <end position="1181"/>
    </location>
</feature>
<dbReference type="SMART" id="SM00112">
    <property type="entry name" value="CA"/>
    <property type="match status" value="6"/>
</dbReference>
<dbReference type="PROSITE" id="PS00232">
    <property type="entry name" value="CADHERIN_1"/>
    <property type="match status" value="3"/>
</dbReference>
<organism evidence="16">
    <name type="scientific">Lethenteron camtschaticum</name>
    <name type="common">Japanese lamprey</name>
    <name type="synonym">Lampetra japonica</name>
    <dbReference type="NCBI Taxonomy" id="980415"/>
    <lineage>
        <taxon>Eukaryota</taxon>
        <taxon>Metazoa</taxon>
        <taxon>Chordata</taxon>
        <taxon>Craniata</taxon>
        <taxon>Vertebrata</taxon>
        <taxon>Cyclostomata</taxon>
        <taxon>Hyperoartia</taxon>
        <taxon>Petromyzontiformes</taxon>
        <taxon>Petromyzontidae</taxon>
        <taxon>Lethenteron</taxon>
    </lineage>
</organism>
<dbReference type="Pfam" id="PF00028">
    <property type="entry name" value="Cadherin"/>
    <property type="match status" value="5"/>
</dbReference>
<dbReference type="Pfam" id="PF08266">
    <property type="entry name" value="Cadherin_2"/>
    <property type="match status" value="1"/>
</dbReference>
<dbReference type="FunFam" id="2.60.40.60:FF:000092">
    <property type="entry name" value="Protocadherin 8"/>
    <property type="match status" value="1"/>
</dbReference>
<feature type="compositionally biased region" description="Acidic residues" evidence="12">
    <location>
        <begin position="198"/>
        <end position="211"/>
    </location>
</feature>
<dbReference type="PRINTS" id="PR00205">
    <property type="entry name" value="CADHERIN"/>
</dbReference>
<evidence type="ECO:0000256" key="14">
    <source>
        <dbReference type="SAM" id="SignalP"/>
    </source>
</evidence>
<feature type="domain" description="Cadherin" evidence="15">
    <location>
        <begin position="335"/>
        <end position="442"/>
    </location>
</feature>
<feature type="region of interest" description="Disordered" evidence="12">
    <location>
        <begin position="186"/>
        <end position="220"/>
    </location>
</feature>
<dbReference type="Gene3D" id="2.60.40.60">
    <property type="entry name" value="Cadherins"/>
    <property type="match status" value="6"/>
</dbReference>
<evidence type="ECO:0000256" key="4">
    <source>
        <dbReference type="ARBA" id="ARBA00022729"/>
    </source>
</evidence>
<feature type="compositionally biased region" description="Low complexity" evidence="12">
    <location>
        <begin position="1114"/>
        <end position="1126"/>
    </location>
</feature>
<proteinExistence type="evidence at transcript level"/>
<gene>
    <name evidence="16" type="primary">Pcdh-b</name>
</gene>
<feature type="region of interest" description="Disordered" evidence="12">
    <location>
        <begin position="259"/>
        <end position="286"/>
    </location>
</feature>
<feature type="region of interest" description="Disordered" evidence="12">
    <location>
        <begin position="70"/>
        <end position="91"/>
    </location>
</feature>
<evidence type="ECO:0000256" key="3">
    <source>
        <dbReference type="ARBA" id="ARBA00022692"/>
    </source>
</evidence>
<dbReference type="PANTHER" id="PTHR24028:SF146">
    <property type="entry name" value="CADHERIN 96CB, ISOFORM D-RELATED"/>
    <property type="match status" value="1"/>
</dbReference>
<keyword evidence="4 14" id="KW-0732">Signal</keyword>
<evidence type="ECO:0000256" key="7">
    <source>
        <dbReference type="ARBA" id="ARBA00022889"/>
    </source>
</evidence>
<dbReference type="InterPro" id="IPR013164">
    <property type="entry name" value="Cadherin_N"/>
</dbReference>
<keyword evidence="2" id="KW-1003">Cell membrane</keyword>
<feature type="compositionally biased region" description="Pro residues" evidence="12">
    <location>
        <begin position="75"/>
        <end position="84"/>
    </location>
</feature>
<accession>A0A0S1VVP1</accession>
<dbReference type="EMBL" id="KP941033">
    <property type="protein sequence ID" value="ALM55024.1"/>
    <property type="molecule type" value="mRNA"/>
</dbReference>
<keyword evidence="8 13" id="KW-1133">Transmembrane helix</keyword>
<feature type="compositionally biased region" description="Gly residues" evidence="12">
    <location>
        <begin position="274"/>
        <end position="283"/>
    </location>
</feature>
<dbReference type="InterPro" id="IPR050174">
    <property type="entry name" value="Protocadherin/Cadherin-CA"/>
</dbReference>
<keyword evidence="6 11" id="KW-0106">Calcium</keyword>
<dbReference type="PROSITE" id="PS50268">
    <property type="entry name" value="CADHERIN_2"/>
    <property type="match status" value="6"/>
</dbReference>
<feature type="region of interest" description="Disordered" evidence="12">
    <location>
        <begin position="850"/>
        <end position="880"/>
    </location>
</feature>
<feature type="domain" description="Cadherin" evidence="15">
    <location>
        <begin position="567"/>
        <end position="676"/>
    </location>
</feature>
<evidence type="ECO:0000256" key="6">
    <source>
        <dbReference type="ARBA" id="ARBA00022837"/>
    </source>
</evidence>